<dbReference type="AlphaFoldDB" id="A0A2G5I4V5"/>
<dbReference type="Proteomes" id="UP001302367">
    <property type="component" value="Chromosome 3"/>
</dbReference>
<accession>A0A2G5I4V5</accession>
<dbReference type="EMBL" id="CP134186">
    <property type="protein sequence ID" value="WPA99749.1"/>
    <property type="molecule type" value="Genomic_DNA"/>
</dbReference>
<protein>
    <submittedName>
        <fullName evidence="1">Uncharacterized protein</fullName>
    </submittedName>
</protein>
<dbReference type="PANTHER" id="PTHR42085:SF8">
    <property type="entry name" value="F-BOX DOMAIN-CONTAINING PROTEIN"/>
    <property type="match status" value="1"/>
</dbReference>
<organism evidence="1 3">
    <name type="scientific">Cercospora beticola</name>
    <name type="common">Sugarbeet leaf spot fungus</name>
    <dbReference type="NCBI Taxonomy" id="122368"/>
    <lineage>
        <taxon>Eukaryota</taxon>
        <taxon>Fungi</taxon>
        <taxon>Dikarya</taxon>
        <taxon>Ascomycota</taxon>
        <taxon>Pezizomycotina</taxon>
        <taxon>Dothideomycetes</taxon>
        <taxon>Dothideomycetidae</taxon>
        <taxon>Mycosphaerellales</taxon>
        <taxon>Mycosphaerellaceae</taxon>
        <taxon>Cercospora</taxon>
    </lineage>
</organism>
<keyword evidence="4" id="KW-1185">Reference proteome</keyword>
<evidence type="ECO:0000313" key="4">
    <source>
        <dbReference type="Proteomes" id="UP001302367"/>
    </source>
</evidence>
<dbReference type="OrthoDB" id="62952at2759"/>
<evidence type="ECO:0000313" key="3">
    <source>
        <dbReference type="Proteomes" id="UP000230605"/>
    </source>
</evidence>
<dbReference type="InterPro" id="IPR038883">
    <property type="entry name" value="AN11006-like"/>
</dbReference>
<gene>
    <name evidence="1" type="ORF">CB0940_02604</name>
    <name evidence="2" type="ORF">RHO25_004368</name>
</gene>
<reference evidence="2 4" key="2">
    <citation type="submission" date="2023-09" db="EMBL/GenBank/DDBJ databases">
        <title>Complete-Gapless Cercospora beticola genome.</title>
        <authorList>
            <person name="Wyatt N.A."/>
            <person name="Spanner R.E."/>
            <person name="Bolton M.D."/>
        </authorList>
    </citation>
    <scope>NUCLEOTIDE SEQUENCE [LARGE SCALE GENOMIC DNA]</scope>
    <source>
        <strain evidence="2">Cb09-40</strain>
    </source>
</reference>
<dbReference type="Proteomes" id="UP000230605">
    <property type="component" value="Chromosome 3"/>
</dbReference>
<name>A0A2G5I4V5_CERBT</name>
<sequence length="212" mass="23950">MSAPNVLKLPRKIRDRIFEMVLRVPHPIYLFQEMEELVEAFAPEKPIQWLAMLYTSKQLGTEASAVLYGRNKFSLLETTPKEKILLKTFLHGIGLVNASSISHMCISFPSLDSQADYSQFREDSAEILALLREKCTRLKALELLMHSKNCGGWTSTTENTIDNIGGALPYIDRQLNTINGRIQISVRVYSGTLHPLVSATMQDLGWLILARE</sequence>
<proteinExistence type="predicted"/>
<evidence type="ECO:0000313" key="2">
    <source>
        <dbReference type="EMBL" id="WPA99749.1"/>
    </source>
</evidence>
<evidence type="ECO:0000313" key="1">
    <source>
        <dbReference type="EMBL" id="PIA99513.1"/>
    </source>
</evidence>
<dbReference type="EMBL" id="LKMD01000101">
    <property type="protein sequence ID" value="PIA99513.1"/>
    <property type="molecule type" value="Genomic_DNA"/>
</dbReference>
<dbReference type="PANTHER" id="PTHR42085">
    <property type="entry name" value="F-BOX DOMAIN-CONTAINING PROTEIN"/>
    <property type="match status" value="1"/>
</dbReference>
<reference evidence="1 3" key="1">
    <citation type="submission" date="2015-10" db="EMBL/GenBank/DDBJ databases">
        <title>The cercosporin biosynthetic gene cluster was horizontally transferred to several fungal lineages and shown to be expanded in Cercospora beticola based on microsynteny with recipient genomes.</title>
        <authorList>
            <person name="De Jonge R."/>
            <person name="Ebert M.K."/>
            <person name="Suttle J.C."/>
            <person name="Jurick Ii W.M."/>
            <person name="Secor G.A."/>
            <person name="Thomma B.P."/>
            <person name="Van De Peer Y."/>
            <person name="Bolton M.D."/>
        </authorList>
    </citation>
    <scope>NUCLEOTIDE SEQUENCE [LARGE SCALE GENOMIC DNA]</scope>
    <source>
        <strain evidence="1 3">09-40</strain>
    </source>
</reference>